<dbReference type="EnsemblMetazoa" id="CapteT219098">
    <property type="protein sequence ID" value="CapteP219098"/>
    <property type="gene ID" value="CapteG219098"/>
</dbReference>
<dbReference type="EMBL" id="AMQN01013291">
    <property type="status" value="NOT_ANNOTATED_CDS"/>
    <property type="molecule type" value="Genomic_DNA"/>
</dbReference>
<feature type="region of interest" description="Disordered" evidence="1">
    <location>
        <begin position="169"/>
        <end position="189"/>
    </location>
</feature>
<dbReference type="OMA" id="MQFRRLM"/>
<reference evidence="3" key="3">
    <citation type="submission" date="2015-06" db="UniProtKB">
        <authorList>
            <consortium name="EnsemblMetazoa"/>
        </authorList>
    </citation>
    <scope>IDENTIFICATION</scope>
</reference>
<reference evidence="4" key="1">
    <citation type="submission" date="2012-12" db="EMBL/GenBank/DDBJ databases">
        <authorList>
            <person name="Hellsten U."/>
            <person name="Grimwood J."/>
            <person name="Chapman J.A."/>
            <person name="Shapiro H."/>
            <person name="Aerts A."/>
            <person name="Otillar R.P."/>
            <person name="Terry A.Y."/>
            <person name="Boore J.L."/>
            <person name="Simakov O."/>
            <person name="Marletaz F."/>
            <person name="Cho S.-J."/>
            <person name="Edsinger-Gonzales E."/>
            <person name="Havlak P."/>
            <person name="Kuo D.-H."/>
            <person name="Larsson T."/>
            <person name="Lv J."/>
            <person name="Arendt D."/>
            <person name="Savage R."/>
            <person name="Osoegawa K."/>
            <person name="de Jong P."/>
            <person name="Lindberg D.R."/>
            <person name="Seaver E.C."/>
            <person name="Weisblat D.A."/>
            <person name="Putnam N.H."/>
            <person name="Grigoriev I.V."/>
            <person name="Rokhsar D.S."/>
        </authorList>
    </citation>
    <scope>NUCLEOTIDE SEQUENCE</scope>
    <source>
        <strain evidence="4">I ESC-2004</strain>
    </source>
</reference>
<sequence length="421" mass="47141">MEILVRITRKGSCIAASPECSSKMKFRDFISNTLPRRSKRKGRPSPDSPVVTCNRSVVNSGGSSKDVSTATDPCVNINVFASDCCGHGQHADDLSLSDTESRGYSSDSNFNTIPRARSRIRTNPWLPSPKTSPPLSPLNTPGRYPDSRTLVQTPDSAMEISWSALSDSSSNDLLRNHRRTGHGSESDADSLLDQSVMSEDPVCELSAASPVSFEYEKALESTLEVPGVGRFVGSRDSLNWANRESGLLDDVMLSMRKRRTLPEDDELSDRHRASSEESGASSSTLCNYGIPEEESVEHRPLTEQKSLDSGFYSAHSVVEESTPDRKRSVQEIRSSLQAKVLRLRQEKRLVDEKIREAREEERMRIQHIAHFRRQVSSAKKYVLLETLDKLRDRLSSQSERLQGCYDAVLNRQQMLYRQQSA</sequence>
<proteinExistence type="predicted"/>
<evidence type="ECO:0000313" key="3">
    <source>
        <dbReference type="EnsemblMetazoa" id="CapteP219098"/>
    </source>
</evidence>
<evidence type="ECO:0000313" key="4">
    <source>
        <dbReference type="Proteomes" id="UP000014760"/>
    </source>
</evidence>
<feature type="compositionally biased region" description="Pro residues" evidence="1">
    <location>
        <begin position="126"/>
        <end position="136"/>
    </location>
</feature>
<reference evidence="2 4" key="2">
    <citation type="journal article" date="2013" name="Nature">
        <title>Insights into bilaterian evolution from three spiralian genomes.</title>
        <authorList>
            <person name="Simakov O."/>
            <person name="Marletaz F."/>
            <person name="Cho S.J."/>
            <person name="Edsinger-Gonzales E."/>
            <person name="Havlak P."/>
            <person name="Hellsten U."/>
            <person name="Kuo D.H."/>
            <person name="Larsson T."/>
            <person name="Lv J."/>
            <person name="Arendt D."/>
            <person name="Savage R."/>
            <person name="Osoegawa K."/>
            <person name="de Jong P."/>
            <person name="Grimwood J."/>
            <person name="Chapman J.A."/>
            <person name="Shapiro H."/>
            <person name="Aerts A."/>
            <person name="Otillar R.P."/>
            <person name="Terry A.Y."/>
            <person name="Boore J.L."/>
            <person name="Grigoriev I.V."/>
            <person name="Lindberg D.R."/>
            <person name="Seaver E.C."/>
            <person name="Weisblat D.A."/>
            <person name="Putnam N.H."/>
            <person name="Rokhsar D.S."/>
        </authorList>
    </citation>
    <scope>NUCLEOTIDE SEQUENCE</scope>
    <source>
        <strain evidence="2 4">I ESC-2004</strain>
    </source>
</reference>
<dbReference type="HOGENOM" id="CLU_652572_0_0_1"/>
<feature type="region of interest" description="Disordered" evidence="1">
    <location>
        <begin position="94"/>
        <end position="150"/>
    </location>
</feature>
<gene>
    <name evidence="2" type="ORF">CAPTEDRAFT_219098</name>
</gene>
<dbReference type="OrthoDB" id="6123234at2759"/>
<keyword evidence="4" id="KW-1185">Reference proteome</keyword>
<accession>R7TFG6</accession>
<evidence type="ECO:0000256" key="1">
    <source>
        <dbReference type="SAM" id="MobiDB-lite"/>
    </source>
</evidence>
<evidence type="ECO:0000313" key="2">
    <source>
        <dbReference type="EMBL" id="ELT92489.1"/>
    </source>
</evidence>
<feature type="region of interest" description="Disordered" evidence="1">
    <location>
        <begin position="262"/>
        <end position="287"/>
    </location>
</feature>
<dbReference type="EMBL" id="KB310103">
    <property type="protein sequence ID" value="ELT92489.1"/>
    <property type="molecule type" value="Genomic_DNA"/>
</dbReference>
<protein>
    <submittedName>
        <fullName evidence="2 3">Uncharacterized protein</fullName>
    </submittedName>
</protein>
<feature type="compositionally biased region" description="Polar residues" evidence="1">
    <location>
        <begin position="96"/>
        <end position="112"/>
    </location>
</feature>
<dbReference type="AlphaFoldDB" id="R7TFG6"/>
<name>R7TFG6_CAPTE</name>
<dbReference type="Proteomes" id="UP000014760">
    <property type="component" value="Unassembled WGS sequence"/>
</dbReference>
<organism evidence="2">
    <name type="scientific">Capitella teleta</name>
    <name type="common">Polychaete worm</name>
    <dbReference type="NCBI Taxonomy" id="283909"/>
    <lineage>
        <taxon>Eukaryota</taxon>
        <taxon>Metazoa</taxon>
        <taxon>Spiralia</taxon>
        <taxon>Lophotrochozoa</taxon>
        <taxon>Annelida</taxon>
        <taxon>Polychaeta</taxon>
        <taxon>Sedentaria</taxon>
        <taxon>Scolecida</taxon>
        <taxon>Capitellidae</taxon>
        <taxon>Capitella</taxon>
    </lineage>
</organism>